<dbReference type="AlphaFoldDB" id="A0AAU7BSU6"/>
<dbReference type="InterPro" id="IPR017937">
    <property type="entry name" value="Thioredoxin_CS"/>
</dbReference>
<evidence type="ECO:0000256" key="9">
    <source>
        <dbReference type="PIRSR" id="PIRSR000077-4"/>
    </source>
</evidence>
<dbReference type="PIRSF" id="PIRSF000077">
    <property type="entry name" value="Thioredoxin"/>
    <property type="match status" value="1"/>
</dbReference>
<organism evidence="11">
    <name type="scientific">Pontimicrobium sp. SW4</name>
    <dbReference type="NCBI Taxonomy" id="3153519"/>
    <lineage>
        <taxon>Bacteria</taxon>
        <taxon>Pseudomonadati</taxon>
        <taxon>Bacteroidota</taxon>
        <taxon>Flavobacteriia</taxon>
        <taxon>Flavobacteriales</taxon>
        <taxon>Flavobacteriaceae</taxon>
        <taxon>Pontimicrobium</taxon>
    </lineage>
</organism>
<feature type="site" description="Deprotonates C-terminal active site Cys" evidence="8">
    <location>
        <position position="23"/>
    </location>
</feature>
<keyword evidence="5 9" id="KW-0676">Redox-active center</keyword>
<feature type="domain" description="Thioredoxin" evidence="10">
    <location>
        <begin position="1"/>
        <end position="105"/>
    </location>
</feature>
<evidence type="ECO:0000256" key="6">
    <source>
        <dbReference type="NCBIfam" id="TIGR01068"/>
    </source>
</evidence>
<sequence>MRTIENNDDYNQLIALEKPILLDFYAEWCGPCQTLLPTIDKLSKEYEGKVEVQKVNIDKNSELAAQFGVRSIPALFFLKNSKIVDRTNGLQLESVLREKLDALLD</sequence>
<dbReference type="PANTHER" id="PTHR45663:SF11">
    <property type="entry name" value="GEO12009P1"/>
    <property type="match status" value="1"/>
</dbReference>
<proteinExistence type="inferred from homology"/>
<dbReference type="PROSITE" id="PS00194">
    <property type="entry name" value="THIOREDOXIN_1"/>
    <property type="match status" value="1"/>
</dbReference>
<dbReference type="EMBL" id="CP157199">
    <property type="protein sequence ID" value="XBG61414.1"/>
    <property type="molecule type" value="Genomic_DNA"/>
</dbReference>
<dbReference type="FunFam" id="3.40.30.10:FF:000001">
    <property type="entry name" value="Thioredoxin"/>
    <property type="match status" value="1"/>
</dbReference>
<evidence type="ECO:0000256" key="1">
    <source>
        <dbReference type="ARBA" id="ARBA00008987"/>
    </source>
</evidence>
<feature type="site" description="Contributes to redox potential value" evidence="8">
    <location>
        <position position="30"/>
    </location>
</feature>
<accession>A0AAU7BSU6</accession>
<dbReference type="GO" id="GO:0045454">
    <property type="term" value="P:cell redox homeostasis"/>
    <property type="evidence" value="ECO:0007669"/>
    <property type="project" value="TreeGrafter"/>
</dbReference>
<dbReference type="Pfam" id="PF00085">
    <property type="entry name" value="Thioredoxin"/>
    <property type="match status" value="1"/>
</dbReference>
<feature type="active site" description="Nucleophile" evidence="8">
    <location>
        <position position="29"/>
    </location>
</feature>
<feature type="site" description="Contributes to redox potential value" evidence="8">
    <location>
        <position position="31"/>
    </location>
</feature>
<dbReference type="Gene3D" id="3.40.30.10">
    <property type="entry name" value="Glutaredoxin"/>
    <property type="match status" value="1"/>
</dbReference>
<evidence type="ECO:0000313" key="11">
    <source>
        <dbReference type="EMBL" id="XBG61414.1"/>
    </source>
</evidence>
<dbReference type="PROSITE" id="PS51352">
    <property type="entry name" value="THIOREDOXIN_2"/>
    <property type="match status" value="1"/>
</dbReference>
<gene>
    <name evidence="11" type="primary">trxA</name>
    <name evidence="11" type="ORF">ABGB03_00575</name>
</gene>
<evidence type="ECO:0000256" key="7">
    <source>
        <dbReference type="PIRNR" id="PIRNR000077"/>
    </source>
</evidence>
<dbReference type="CDD" id="cd02947">
    <property type="entry name" value="TRX_family"/>
    <property type="match status" value="1"/>
</dbReference>
<keyword evidence="3" id="KW-0249">Electron transport</keyword>
<name>A0AAU7BSU6_9FLAO</name>
<comment type="similarity">
    <text evidence="1 7">Belongs to the thioredoxin family.</text>
</comment>
<dbReference type="InterPro" id="IPR013766">
    <property type="entry name" value="Thioredoxin_domain"/>
</dbReference>
<dbReference type="PANTHER" id="PTHR45663">
    <property type="entry name" value="GEO12009P1"/>
    <property type="match status" value="1"/>
</dbReference>
<dbReference type="NCBIfam" id="TIGR01068">
    <property type="entry name" value="thioredoxin"/>
    <property type="match status" value="1"/>
</dbReference>
<dbReference type="RefSeq" id="WP_347923933.1">
    <property type="nucleotide sequence ID" value="NZ_CP157199.1"/>
</dbReference>
<dbReference type="SUPFAM" id="SSF52833">
    <property type="entry name" value="Thioredoxin-like"/>
    <property type="match status" value="1"/>
</dbReference>
<evidence type="ECO:0000256" key="8">
    <source>
        <dbReference type="PIRSR" id="PIRSR000077-1"/>
    </source>
</evidence>
<feature type="disulfide bond" description="Redox-active" evidence="9">
    <location>
        <begin position="29"/>
        <end position="32"/>
    </location>
</feature>
<keyword evidence="4 9" id="KW-1015">Disulfide bond</keyword>
<dbReference type="GO" id="GO:0005829">
    <property type="term" value="C:cytosol"/>
    <property type="evidence" value="ECO:0007669"/>
    <property type="project" value="TreeGrafter"/>
</dbReference>
<evidence type="ECO:0000256" key="5">
    <source>
        <dbReference type="ARBA" id="ARBA00023284"/>
    </source>
</evidence>
<keyword evidence="2" id="KW-0813">Transport</keyword>
<dbReference type="InterPro" id="IPR005746">
    <property type="entry name" value="Thioredoxin"/>
</dbReference>
<evidence type="ECO:0000256" key="3">
    <source>
        <dbReference type="ARBA" id="ARBA00022982"/>
    </source>
</evidence>
<evidence type="ECO:0000259" key="10">
    <source>
        <dbReference type="PROSITE" id="PS51352"/>
    </source>
</evidence>
<dbReference type="InterPro" id="IPR036249">
    <property type="entry name" value="Thioredoxin-like_sf"/>
</dbReference>
<reference evidence="11" key="1">
    <citation type="submission" date="2024-05" db="EMBL/GenBank/DDBJ databases">
        <title>Pontimicrobium maritimus sp. nov., isolated form sea water.</title>
        <authorList>
            <person name="Muhammad N."/>
            <person name="Vuong T.Q."/>
            <person name="Han H.L."/>
            <person name="Kim S.-G."/>
        </authorList>
    </citation>
    <scope>NUCLEOTIDE SEQUENCE</scope>
    <source>
        <strain evidence="11">SW4</strain>
    </source>
</reference>
<dbReference type="GO" id="GO:0015035">
    <property type="term" value="F:protein-disulfide reductase activity"/>
    <property type="evidence" value="ECO:0007669"/>
    <property type="project" value="UniProtKB-UniRule"/>
</dbReference>
<protein>
    <recommendedName>
        <fullName evidence="6 7">Thioredoxin</fullName>
    </recommendedName>
</protein>
<evidence type="ECO:0000256" key="4">
    <source>
        <dbReference type="ARBA" id="ARBA00023157"/>
    </source>
</evidence>
<evidence type="ECO:0000256" key="2">
    <source>
        <dbReference type="ARBA" id="ARBA00022448"/>
    </source>
</evidence>
<feature type="active site" description="Nucleophile" evidence="8">
    <location>
        <position position="32"/>
    </location>
</feature>
<dbReference type="PRINTS" id="PR00421">
    <property type="entry name" value="THIOREDOXIN"/>
</dbReference>